<accession>A0AAP2F138</accession>
<dbReference type="RefSeq" id="WP_131489667.1">
    <property type="nucleotide sequence ID" value="NZ_JAENMR010000009.1"/>
</dbReference>
<dbReference type="Pfam" id="PF05638">
    <property type="entry name" value="T6SS_HCP"/>
    <property type="match status" value="1"/>
</dbReference>
<evidence type="ECO:0000313" key="1">
    <source>
        <dbReference type="EMBL" id="MBL5936046.1"/>
    </source>
</evidence>
<dbReference type="InterPro" id="IPR052947">
    <property type="entry name" value="T6SS_Hcp1_domain"/>
</dbReference>
<proteinExistence type="predicted"/>
<dbReference type="PANTHER" id="PTHR34319:SF6">
    <property type="entry name" value="MAJOR EXPORTED PROTEIN"/>
    <property type="match status" value="1"/>
</dbReference>
<dbReference type="PANTHER" id="PTHR34319">
    <property type="entry name" value="MAJOR EXPORTED PROTEIN"/>
    <property type="match status" value="1"/>
</dbReference>
<comment type="caution">
    <text evidence="1">The sequence shown here is derived from an EMBL/GenBank/DDBJ whole genome shotgun (WGS) entry which is preliminary data.</text>
</comment>
<dbReference type="Proteomes" id="UP000653275">
    <property type="component" value="Unassembled WGS sequence"/>
</dbReference>
<sequence>MSVPAYLWLYNKSDSLIQGGSQVLGREGAIEMQSFNHGLHIPYDHNFGRLTGTRVHDQLSISKEFDKATPYLYRAVSTGEPLQKAIIKWYQINETGIEEEFMHFILDNVKIVAVTPVMHNFKSTSGLNNNPTESISLAYEKITWLYLDGNIQFSDSWNQRMTA</sequence>
<dbReference type="Gene3D" id="2.30.110.20">
    <property type="entry name" value="Hcp1-like"/>
    <property type="match status" value="1"/>
</dbReference>
<protein>
    <submittedName>
        <fullName evidence="1">Type VI secretion system tube protein Hcp</fullName>
    </submittedName>
</protein>
<dbReference type="NCBIfam" id="TIGR03344">
    <property type="entry name" value="VI_effect_Hcp1"/>
    <property type="match status" value="1"/>
</dbReference>
<organism evidence="1 2">
    <name type="scientific">Lelliottia amnigena</name>
    <name type="common">Enterobacter amnigenus</name>
    <dbReference type="NCBI Taxonomy" id="61646"/>
    <lineage>
        <taxon>Bacteria</taxon>
        <taxon>Pseudomonadati</taxon>
        <taxon>Pseudomonadota</taxon>
        <taxon>Gammaproteobacteria</taxon>
        <taxon>Enterobacterales</taxon>
        <taxon>Enterobacteriaceae</taxon>
        <taxon>Lelliottia</taxon>
    </lineage>
</organism>
<name>A0AAP2F138_LELAM</name>
<reference evidence="1" key="1">
    <citation type="submission" date="2020-12" db="EMBL/GenBank/DDBJ databases">
        <title>Draft genome sequence of Enterobacter spp., Lelliottia spp. and Serratia spp. isolated from drinking water reservoirs and lakes.</title>
        <authorList>
            <person name="Reitter C."/>
            <person name="Neuhaus K."/>
            <person name="Huegler M."/>
        </authorList>
    </citation>
    <scope>NUCLEOTIDE SEQUENCE</scope>
    <source>
        <strain evidence="1">TZW15</strain>
    </source>
</reference>
<dbReference type="EMBL" id="JAENMS010000009">
    <property type="protein sequence ID" value="MBL5936046.1"/>
    <property type="molecule type" value="Genomic_DNA"/>
</dbReference>
<evidence type="ECO:0000313" key="2">
    <source>
        <dbReference type="Proteomes" id="UP000653275"/>
    </source>
</evidence>
<dbReference type="InterPro" id="IPR036624">
    <property type="entry name" value="Hcp1-lik_sf"/>
</dbReference>
<gene>
    <name evidence="1" type="primary">hcp</name>
    <name evidence="1" type="ORF">I7V27_16525</name>
</gene>
<dbReference type="InterPro" id="IPR008514">
    <property type="entry name" value="T6SS_Hcp"/>
</dbReference>
<dbReference type="SUPFAM" id="SSF141452">
    <property type="entry name" value="Hcp1-like"/>
    <property type="match status" value="1"/>
</dbReference>
<dbReference type="AlphaFoldDB" id="A0AAP2F138"/>